<dbReference type="PANTHER" id="PTHR33309:SF1">
    <property type="entry name" value="MYB_SANT-LIKE DNA-BINDING DOMAIN-CONTAINING PROTEIN"/>
    <property type="match status" value="1"/>
</dbReference>
<dbReference type="GeneID" id="6757883"/>
<dbReference type="PANTHER" id="PTHR33309">
    <property type="entry name" value="KERATIN, ULTRA HIGH-SULFUR MATRIX PROTEIN-LIKE"/>
    <property type="match status" value="1"/>
</dbReference>
<dbReference type="RefSeq" id="XP_002116670.1">
    <property type="nucleotide sequence ID" value="XM_002116634.1"/>
</dbReference>
<evidence type="ECO:0000313" key="2">
    <source>
        <dbReference type="EMBL" id="EDV20729.1"/>
    </source>
</evidence>
<proteinExistence type="predicted"/>
<evidence type="ECO:0000256" key="1">
    <source>
        <dbReference type="SAM" id="MobiDB-lite"/>
    </source>
</evidence>
<keyword evidence="3" id="KW-1185">Reference proteome</keyword>
<feature type="compositionally biased region" description="Polar residues" evidence="1">
    <location>
        <begin position="166"/>
        <end position="176"/>
    </location>
</feature>
<protein>
    <recommendedName>
        <fullName evidence="4">Myb-like domain-containing protein</fullName>
    </recommendedName>
</protein>
<dbReference type="HOGENOM" id="CLU_977712_0_0_1"/>
<dbReference type="EMBL" id="DS985257">
    <property type="protein sequence ID" value="EDV20729.1"/>
    <property type="molecule type" value="Genomic_DNA"/>
</dbReference>
<dbReference type="KEGG" id="tad:TRIADDRAFT_60678"/>
<name>B3S931_TRIAD</name>
<dbReference type="CTD" id="6757883"/>
<reference evidence="2 3" key="1">
    <citation type="journal article" date="2008" name="Nature">
        <title>The Trichoplax genome and the nature of placozoans.</title>
        <authorList>
            <person name="Srivastava M."/>
            <person name="Begovic E."/>
            <person name="Chapman J."/>
            <person name="Putnam N.H."/>
            <person name="Hellsten U."/>
            <person name="Kawashima T."/>
            <person name="Kuo A."/>
            <person name="Mitros T."/>
            <person name="Salamov A."/>
            <person name="Carpenter M.L."/>
            <person name="Signorovitch A.Y."/>
            <person name="Moreno M.A."/>
            <person name="Kamm K."/>
            <person name="Grimwood J."/>
            <person name="Schmutz J."/>
            <person name="Shapiro H."/>
            <person name="Grigoriev I.V."/>
            <person name="Buss L.W."/>
            <person name="Schierwater B."/>
            <person name="Dellaporta S.L."/>
            <person name="Rokhsar D.S."/>
        </authorList>
    </citation>
    <scope>NUCLEOTIDE SEQUENCE [LARGE SCALE GENOMIC DNA]</scope>
    <source>
        <strain evidence="2 3">Grell-BS-1999</strain>
    </source>
</reference>
<dbReference type="PhylomeDB" id="B3S931"/>
<sequence length="285" mass="33213">MANASGLSGAPLPNRKSSASETTTDEEESGSSVLSENSSSKPGPMVWSSTHNSYLLREIFANKPWIHRFQSVDRGAVWRKIAENLNACQSTIFRVDHRSVRDHYNVLKNKYHKKQRDKTWSGGIGLEEMDDERLLAETIDRFAEYDWQHRKKQRAALQDKQKKSQRTLMENLSKTFNSRDRLENDGDEPASPSKIAIMDTSICLITEKSDRDRQLKLKEMTLLSDLYKNLMEKIQENFKEQRHTQEKYLEVIEESQRQTKTLISNQLEMIRVLANILEMQQEKYQ</sequence>
<evidence type="ECO:0000313" key="3">
    <source>
        <dbReference type="Proteomes" id="UP000009022"/>
    </source>
</evidence>
<dbReference type="OMA" id="RGKVWEQ"/>
<feature type="region of interest" description="Disordered" evidence="1">
    <location>
        <begin position="1"/>
        <end position="45"/>
    </location>
</feature>
<dbReference type="eggNOG" id="ENOG502TGQD">
    <property type="taxonomic scope" value="Eukaryota"/>
</dbReference>
<accession>B3S931</accession>
<organism evidence="2 3">
    <name type="scientific">Trichoplax adhaerens</name>
    <name type="common">Trichoplax reptans</name>
    <dbReference type="NCBI Taxonomy" id="10228"/>
    <lineage>
        <taxon>Eukaryota</taxon>
        <taxon>Metazoa</taxon>
        <taxon>Placozoa</taxon>
        <taxon>Uniplacotomia</taxon>
        <taxon>Trichoplacea</taxon>
        <taxon>Trichoplacidae</taxon>
        <taxon>Trichoplax</taxon>
    </lineage>
</organism>
<evidence type="ECO:0008006" key="4">
    <source>
        <dbReference type="Google" id="ProtNLM"/>
    </source>
</evidence>
<dbReference type="InParanoid" id="B3S931"/>
<feature type="region of interest" description="Disordered" evidence="1">
    <location>
        <begin position="156"/>
        <end position="193"/>
    </location>
</feature>
<dbReference type="Proteomes" id="UP000009022">
    <property type="component" value="Unassembled WGS sequence"/>
</dbReference>
<feature type="compositionally biased region" description="Low complexity" evidence="1">
    <location>
        <begin position="30"/>
        <end position="40"/>
    </location>
</feature>
<dbReference type="OrthoDB" id="5982968at2759"/>
<dbReference type="AlphaFoldDB" id="B3S931"/>
<gene>
    <name evidence="2" type="ORF">TRIADDRAFT_60678</name>
</gene>